<dbReference type="Proteomes" id="UP000067689">
    <property type="component" value="Chromosome"/>
</dbReference>
<sequence length="68" mass="6973">MNGAELAGRLIGFAIVLAVPIVMIVVGQRRKRESAGERGGVLFVSGIVLLVLVVLGILSSAAQMSTAP</sequence>
<feature type="transmembrane region" description="Helical" evidence="1">
    <location>
        <begin position="39"/>
        <end position="62"/>
    </location>
</feature>
<feature type="transmembrane region" description="Helical" evidence="1">
    <location>
        <begin position="6"/>
        <end position="27"/>
    </location>
</feature>
<keyword evidence="1" id="KW-0812">Transmembrane</keyword>
<reference evidence="2 3" key="1">
    <citation type="journal article" date="1991" name="Int. J. Syst. Bacteriol.">
        <title>Description of the erythromycin-producing bacterium Arthrobacter sp. strain NRRL B-3381 as Aeromicrobium erythreum gen. nov., sp. nov.</title>
        <authorList>
            <person name="Miller E.S."/>
            <person name="Woese C.R."/>
            <person name="Brenner S."/>
        </authorList>
    </citation>
    <scope>NUCLEOTIDE SEQUENCE [LARGE SCALE GENOMIC DNA]</scope>
    <source>
        <strain evidence="2 3">AR18</strain>
    </source>
</reference>
<dbReference type="PATRIC" id="fig|2041.4.peg.1980"/>
<dbReference type="EMBL" id="CP011502">
    <property type="protein sequence ID" value="ALX04912.1"/>
    <property type="molecule type" value="Genomic_DNA"/>
</dbReference>
<evidence type="ECO:0000313" key="2">
    <source>
        <dbReference type="EMBL" id="ALX04912.1"/>
    </source>
</evidence>
<accession>A0A0U4AX41</accession>
<keyword evidence="1" id="KW-0472">Membrane</keyword>
<protein>
    <submittedName>
        <fullName evidence="2">Uncharacterized protein</fullName>
    </submittedName>
</protein>
<organism evidence="2 3">
    <name type="scientific">Aeromicrobium erythreum</name>
    <dbReference type="NCBI Taxonomy" id="2041"/>
    <lineage>
        <taxon>Bacteria</taxon>
        <taxon>Bacillati</taxon>
        <taxon>Actinomycetota</taxon>
        <taxon>Actinomycetes</taxon>
        <taxon>Propionibacteriales</taxon>
        <taxon>Nocardioidaceae</taxon>
        <taxon>Aeromicrobium</taxon>
    </lineage>
</organism>
<dbReference type="RefSeq" id="WP_067857726.1">
    <property type="nucleotide sequence ID" value="NZ_CP011502.1"/>
</dbReference>
<evidence type="ECO:0000256" key="1">
    <source>
        <dbReference type="SAM" id="Phobius"/>
    </source>
</evidence>
<dbReference type="OrthoDB" id="9992591at2"/>
<proteinExistence type="predicted"/>
<keyword evidence="3" id="KW-1185">Reference proteome</keyword>
<gene>
    <name evidence="2" type="ORF">AERYTH_09470</name>
</gene>
<dbReference type="AlphaFoldDB" id="A0A0U4AX41"/>
<evidence type="ECO:0000313" key="3">
    <source>
        <dbReference type="Proteomes" id="UP000067689"/>
    </source>
</evidence>
<keyword evidence="1" id="KW-1133">Transmembrane helix</keyword>
<name>A0A0U4AX41_9ACTN</name>
<dbReference type="KEGG" id="aer:AERYTH_09470"/>
<dbReference type="STRING" id="2041.AERYTH_09470"/>